<dbReference type="PANTHER" id="PTHR11933:SF6">
    <property type="entry name" value="THIL AANH DOMAIN-CONTAINING PROTEIN"/>
    <property type="match status" value="1"/>
</dbReference>
<sequence length="330" mass="37212">MKNLNKKCVALYSGGLDSLLAILIVKSLGVEVYPLFVQTPFYNKEIDKLKEQLNKSGLALETARDDKAYIEMLLNPRFGYGKNLNPCIDCKAFFYKKAKEYADKIGASFIITGEVLGQRPMSQRSYTVLRTIEKHAGLIDLVLRPLSAKCLKETIMEKEGIVDRDKLYCIQGRTRKAQFELAKTFGIEEFESPAGGCLLTDTQFSARLKEMLDKKDELNSPVAIELLKIGRHFRVDGFKFIVSRNAEETKFLTDNFSDLPQIRCLNSPGGVGVFLKEPHIETIITAAAILKRYSKKAQNLIFKGSREFIIDVKPMSDERLNSYRVGGDNA</sequence>
<dbReference type="PANTHER" id="PTHR11933">
    <property type="entry name" value="TRNA 5-METHYLAMINOMETHYL-2-THIOURIDYLATE -METHYLTRANSFERASE"/>
    <property type="match status" value="1"/>
</dbReference>
<reference evidence="6" key="2">
    <citation type="submission" date="2011-03" db="EMBL/GenBank/DDBJ databases">
        <title>The complete genome of Hippea maritima DSM 10411.</title>
        <authorList>
            <consortium name="US DOE Joint Genome Institute (JGI-PGF)"/>
            <person name="Lucas S."/>
            <person name="Copeland A."/>
            <person name="Lapidus A."/>
            <person name="Bruce D."/>
            <person name="Goodwin L."/>
            <person name="Pitluck S."/>
            <person name="Peters L."/>
            <person name="Kyrpides N."/>
            <person name="Mavromatis K."/>
            <person name="Pagani I."/>
            <person name="Ivanova N."/>
            <person name="Mikhailova N."/>
            <person name="Lu M."/>
            <person name="Detter J.C."/>
            <person name="Tapia R."/>
            <person name="Han C."/>
            <person name="Land M."/>
            <person name="Hauser L."/>
            <person name="Markowitz V."/>
            <person name="Cheng J.-F."/>
            <person name="Hugenholtz P."/>
            <person name="Woyke T."/>
            <person name="Wu D."/>
            <person name="Spring S."/>
            <person name="Schroeder M."/>
            <person name="Brambilla E."/>
            <person name="Klenk H.-P."/>
            <person name="Eisen J.A."/>
        </authorList>
    </citation>
    <scope>NUCLEOTIDE SEQUENCE [LARGE SCALE GENOMIC DNA]</scope>
    <source>
        <strain evidence="6">ATCC 700847 / DSM 10411 / MH2</strain>
    </source>
</reference>
<reference evidence="5 6" key="1">
    <citation type="journal article" date="2011" name="Stand. Genomic Sci.">
        <title>Complete genome sequence of the thermophilic sulfur-reducer Hippea maritima type strain (MH(2)).</title>
        <authorList>
            <person name="Huntemann M."/>
            <person name="Lu M."/>
            <person name="Nolan M."/>
            <person name="Lapidus A."/>
            <person name="Lucas S."/>
            <person name="Hammon N."/>
            <person name="Deshpande S."/>
            <person name="Cheng J.F."/>
            <person name="Tapia R."/>
            <person name="Han C."/>
            <person name="Goodwin L."/>
            <person name="Pitluck S."/>
            <person name="Liolios K."/>
            <person name="Pagani I."/>
            <person name="Ivanova N."/>
            <person name="Ovchinikova G."/>
            <person name="Pati A."/>
            <person name="Chen A."/>
            <person name="Palaniappan K."/>
            <person name="Land M."/>
            <person name="Hauser L."/>
            <person name="Jeffries C.D."/>
            <person name="Detter J.C."/>
            <person name="Brambilla E.M."/>
            <person name="Rohde M."/>
            <person name="Spring S."/>
            <person name="Goker M."/>
            <person name="Woyke T."/>
            <person name="Bristow J."/>
            <person name="Eisen J.A."/>
            <person name="Markowitz V."/>
            <person name="Hugenholtz P."/>
            <person name="Kyrpides N.C."/>
            <person name="Klenk H.P."/>
            <person name="Mavromatis K."/>
        </authorList>
    </citation>
    <scope>NUCLEOTIDE SEQUENCE [LARGE SCALE GENOMIC DNA]</scope>
    <source>
        <strain evidence="6">ATCC 700847 / DSM 10411 / MH2</strain>
    </source>
</reference>
<dbReference type="InParanoid" id="F2LTW8"/>
<dbReference type="AlphaFoldDB" id="F2LTW8"/>
<dbReference type="RefSeq" id="WP_013682523.1">
    <property type="nucleotide sequence ID" value="NC_015318.1"/>
</dbReference>
<accession>F2LTW8</accession>
<dbReference type="Gene3D" id="3.40.50.620">
    <property type="entry name" value="HUPs"/>
    <property type="match status" value="1"/>
</dbReference>
<protein>
    <submittedName>
        <fullName evidence="5">Thiamine biosynthesis protein</fullName>
    </submittedName>
</protein>
<proteinExistence type="predicted"/>
<organism evidence="5 6">
    <name type="scientific">Hippea maritima (strain ATCC 700847 / DSM 10411 / MH2)</name>
    <dbReference type="NCBI Taxonomy" id="760142"/>
    <lineage>
        <taxon>Bacteria</taxon>
        <taxon>Pseudomonadati</taxon>
        <taxon>Campylobacterota</taxon>
        <taxon>Desulfurellia</taxon>
        <taxon>Desulfurellales</taxon>
        <taxon>Hippeaceae</taxon>
        <taxon>Hippea</taxon>
    </lineage>
</organism>
<evidence type="ECO:0000256" key="2">
    <source>
        <dbReference type="ARBA" id="ARBA00022840"/>
    </source>
</evidence>
<feature type="domain" description="NFACT protein RNA binding" evidence="4">
    <location>
        <begin position="230"/>
        <end position="324"/>
    </location>
</feature>
<dbReference type="Pfam" id="PF18297">
    <property type="entry name" value="NFACT-R_2"/>
    <property type="match status" value="1"/>
</dbReference>
<dbReference type="SUPFAM" id="SSF52402">
    <property type="entry name" value="Adenine nucleotide alpha hydrolases-like"/>
    <property type="match status" value="1"/>
</dbReference>
<keyword evidence="2" id="KW-0067">ATP-binding</keyword>
<dbReference type="EMBL" id="CP002606">
    <property type="protein sequence ID" value="AEA34494.1"/>
    <property type="molecule type" value="Genomic_DNA"/>
</dbReference>
<gene>
    <name evidence="5" type="ordered locus">Hipma_1538</name>
</gene>
<dbReference type="GO" id="GO:0005524">
    <property type="term" value="F:ATP binding"/>
    <property type="evidence" value="ECO:0007669"/>
    <property type="project" value="UniProtKB-KW"/>
</dbReference>
<evidence type="ECO:0000259" key="4">
    <source>
        <dbReference type="Pfam" id="PF18297"/>
    </source>
</evidence>
<feature type="domain" description="Thil AANH" evidence="3">
    <location>
        <begin position="6"/>
        <end position="148"/>
    </location>
</feature>
<dbReference type="InterPro" id="IPR059101">
    <property type="entry name" value="NFACT-R_2"/>
</dbReference>
<keyword evidence="1" id="KW-0547">Nucleotide-binding</keyword>
<evidence type="ECO:0000259" key="3">
    <source>
        <dbReference type="Pfam" id="PF02568"/>
    </source>
</evidence>
<name>F2LTW8_HIPMA</name>
<evidence type="ECO:0000313" key="6">
    <source>
        <dbReference type="Proteomes" id="UP000008139"/>
    </source>
</evidence>
<dbReference type="GO" id="GO:0004810">
    <property type="term" value="F:CCA tRNA nucleotidyltransferase activity"/>
    <property type="evidence" value="ECO:0007669"/>
    <property type="project" value="InterPro"/>
</dbReference>
<dbReference type="OrthoDB" id="9781887at2"/>
<keyword evidence="6" id="KW-1185">Reference proteome</keyword>
<dbReference type="eggNOG" id="COG0301">
    <property type="taxonomic scope" value="Bacteria"/>
</dbReference>
<dbReference type="HOGENOM" id="CLU_053822_0_0_7"/>
<dbReference type="Proteomes" id="UP000008139">
    <property type="component" value="Chromosome"/>
</dbReference>
<dbReference type="InterPro" id="IPR014729">
    <property type="entry name" value="Rossmann-like_a/b/a_fold"/>
</dbReference>
<evidence type="ECO:0000313" key="5">
    <source>
        <dbReference type="EMBL" id="AEA34494.1"/>
    </source>
</evidence>
<dbReference type="STRING" id="760142.Hipma_1538"/>
<dbReference type="InterPro" id="IPR020536">
    <property type="entry name" value="ThiI_AANH"/>
</dbReference>
<evidence type="ECO:0000256" key="1">
    <source>
        <dbReference type="ARBA" id="ARBA00022741"/>
    </source>
</evidence>
<dbReference type="Pfam" id="PF02568">
    <property type="entry name" value="ThiI"/>
    <property type="match status" value="1"/>
</dbReference>
<dbReference type="KEGG" id="hmr:Hipma_1538"/>